<keyword evidence="3" id="KW-1185">Reference proteome</keyword>
<gene>
    <name evidence="2" type="ORF">PIB30_084515</name>
</gene>
<reference evidence="2 3" key="1">
    <citation type="journal article" date="2023" name="Plants (Basel)">
        <title>Bridging the Gap: Combining Genomics and Transcriptomics Approaches to Understand Stylosanthes scabra, an Orphan Legume from the Brazilian Caatinga.</title>
        <authorList>
            <person name="Ferreira-Neto J.R.C."/>
            <person name="da Silva M.D."/>
            <person name="Binneck E."/>
            <person name="de Melo N.F."/>
            <person name="da Silva R.H."/>
            <person name="de Melo A.L.T.M."/>
            <person name="Pandolfi V."/>
            <person name="Bustamante F.O."/>
            <person name="Brasileiro-Vidal A.C."/>
            <person name="Benko-Iseppon A.M."/>
        </authorList>
    </citation>
    <scope>NUCLEOTIDE SEQUENCE [LARGE SCALE GENOMIC DNA]</scope>
    <source>
        <tissue evidence="2">Leaves</tissue>
    </source>
</reference>
<organism evidence="2 3">
    <name type="scientific">Stylosanthes scabra</name>
    <dbReference type="NCBI Taxonomy" id="79078"/>
    <lineage>
        <taxon>Eukaryota</taxon>
        <taxon>Viridiplantae</taxon>
        <taxon>Streptophyta</taxon>
        <taxon>Embryophyta</taxon>
        <taxon>Tracheophyta</taxon>
        <taxon>Spermatophyta</taxon>
        <taxon>Magnoliopsida</taxon>
        <taxon>eudicotyledons</taxon>
        <taxon>Gunneridae</taxon>
        <taxon>Pentapetalae</taxon>
        <taxon>rosids</taxon>
        <taxon>fabids</taxon>
        <taxon>Fabales</taxon>
        <taxon>Fabaceae</taxon>
        <taxon>Papilionoideae</taxon>
        <taxon>50 kb inversion clade</taxon>
        <taxon>dalbergioids sensu lato</taxon>
        <taxon>Dalbergieae</taxon>
        <taxon>Pterocarpus clade</taxon>
        <taxon>Stylosanthes</taxon>
    </lineage>
</organism>
<name>A0ABU6ZR60_9FABA</name>
<sequence length="70" mass="7950">MTKRWNQVCGEWPKIEAIPRWRYGPSPICSTLTSAEKCQANDTKRALESPTPRRQTQRLGVTMTAPHPNA</sequence>
<dbReference type="EMBL" id="JASCZI010273234">
    <property type="protein sequence ID" value="MED6224480.1"/>
    <property type="molecule type" value="Genomic_DNA"/>
</dbReference>
<feature type="region of interest" description="Disordered" evidence="1">
    <location>
        <begin position="41"/>
        <end position="70"/>
    </location>
</feature>
<evidence type="ECO:0000313" key="3">
    <source>
        <dbReference type="Proteomes" id="UP001341840"/>
    </source>
</evidence>
<protein>
    <submittedName>
        <fullName evidence="2">Uncharacterized protein</fullName>
    </submittedName>
</protein>
<proteinExistence type="predicted"/>
<accession>A0ABU6ZR60</accession>
<evidence type="ECO:0000256" key="1">
    <source>
        <dbReference type="SAM" id="MobiDB-lite"/>
    </source>
</evidence>
<evidence type="ECO:0000313" key="2">
    <source>
        <dbReference type="EMBL" id="MED6224480.1"/>
    </source>
</evidence>
<comment type="caution">
    <text evidence="2">The sequence shown here is derived from an EMBL/GenBank/DDBJ whole genome shotgun (WGS) entry which is preliminary data.</text>
</comment>
<dbReference type="Proteomes" id="UP001341840">
    <property type="component" value="Unassembled WGS sequence"/>
</dbReference>